<evidence type="ECO:0000256" key="1">
    <source>
        <dbReference type="SAM" id="MobiDB-lite"/>
    </source>
</evidence>
<dbReference type="InParanoid" id="A0A409VBX3"/>
<name>A0A409VBX3_9AGAR</name>
<feature type="compositionally biased region" description="Low complexity" evidence="1">
    <location>
        <begin position="1"/>
        <end position="12"/>
    </location>
</feature>
<evidence type="ECO:0000313" key="3">
    <source>
        <dbReference type="Proteomes" id="UP000284706"/>
    </source>
</evidence>
<sequence length="94" mass="10277">MASLPSLLPSKPALQDTTSTADEIKTPLGKATTPESTPIFICALEHTSSLRPVVSDALPGCYRLLPSFKAVMAHRKKDHQTDDESQIITWNSDR</sequence>
<evidence type="ECO:0000313" key="2">
    <source>
        <dbReference type="EMBL" id="PPQ64531.1"/>
    </source>
</evidence>
<gene>
    <name evidence="2" type="ORF">CVT26_002070</name>
</gene>
<protein>
    <submittedName>
        <fullName evidence="2">Uncharacterized protein</fullName>
    </submittedName>
</protein>
<dbReference type="OrthoDB" id="3222551at2759"/>
<accession>A0A409VBX3</accession>
<organism evidence="2 3">
    <name type="scientific">Gymnopilus dilepis</name>
    <dbReference type="NCBI Taxonomy" id="231916"/>
    <lineage>
        <taxon>Eukaryota</taxon>
        <taxon>Fungi</taxon>
        <taxon>Dikarya</taxon>
        <taxon>Basidiomycota</taxon>
        <taxon>Agaricomycotina</taxon>
        <taxon>Agaricomycetes</taxon>
        <taxon>Agaricomycetidae</taxon>
        <taxon>Agaricales</taxon>
        <taxon>Agaricineae</taxon>
        <taxon>Hymenogastraceae</taxon>
        <taxon>Gymnopilus</taxon>
    </lineage>
</organism>
<comment type="caution">
    <text evidence="2">The sequence shown here is derived from an EMBL/GenBank/DDBJ whole genome shotgun (WGS) entry which is preliminary data.</text>
</comment>
<reference evidence="2 3" key="1">
    <citation type="journal article" date="2018" name="Evol. Lett.">
        <title>Horizontal gene cluster transfer increased hallucinogenic mushroom diversity.</title>
        <authorList>
            <person name="Reynolds H.T."/>
            <person name="Vijayakumar V."/>
            <person name="Gluck-Thaler E."/>
            <person name="Korotkin H.B."/>
            <person name="Matheny P.B."/>
            <person name="Slot J.C."/>
        </authorList>
    </citation>
    <scope>NUCLEOTIDE SEQUENCE [LARGE SCALE GENOMIC DNA]</scope>
    <source>
        <strain evidence="2 3">SRW20</strain>
    </source>
</reference>
<dbReference type="AlphaFoldDB" id="A0A409VBX3"/>
<dbReference type="EMBL" id="NHYE01005666">
    <property type="protein sequence ID" value="PPQ64531.1"/>
    <property type="molecule type" value="Genomic_DNA"/>
</dbReference>
<keyword evidence="3" id="KW-1185">Reference proteome</keyword>
<dbReference type="Proteomes" id="UP000284706">
    <property type="component" value="Unassembled WGS sequence"/>
</dbReference>
<proteinExistence type="predicted"/>
<feature type="region of interest" description="Disordered" evidence="1">
    <location>
        <begin position="1"/>
        <end position="33"/>
    </location>
</feature>